<feature type="domain" description="HAMP" evidence="11">
    <location>
        <begin position="206"/>
        <end position="261"/>
    </location>
</feature>
<evidence type="ECO:0000256" key="7">
    <source>
        <dbReference type="ARBA" id="ARBA00029447"/>
    </source>
</evidence>
<dbReference type="Pfam" id="PF00015">
    <property type="entry name" value="MCPsignal"/>
    <property type="match status" value="1"/>
</dbReference>
<keyword evidence="6 8" id="KW-0807">Transducer</keyword>
<dbReference type="Proteomes" id="UP001209666">
    <property type="component" value="Unassembled WGS sequence"/>
</dbReference>
<dbReference type="PANTHER" id="PTHR32089">
    <property type="entry name" value="METHYL-ACCEPTING CHEMOTAXIS PROTEIN MCPB"/>
    <property type="match status" value="1"/>
</dbReference>
<keyword evidence="2" id="KW-1003">Cell membrane</keyword>
<comment type="subcellular location">
    <subcellularLocation>
        <location evidence="1">Cell membrane</location>
        <topology evidence="1">Multi-pass membrane protein</topology>
    </subcellularLocation>
</comment>
<dbReference type="RefSeq" id="WP_262623692.1">
    <property type="nucleotide sequence ID" value="NZ_JAOQKI010000008.1"/>
</dbReference>
<dbReference type="SMART" id="SM00283">
    <property type="entry name" value="MA"/>
    <property type="match status" value="1"/>
</dbReference>
<evidence type="ECO:0000256" key="3">
    <source>
        <dbReference type="ARBA" id="ARBA00022692"/>
    </source>
</evidence>
<keyword evidence="13" id="KW-1185">Reference proteome</keyword>
<evidence type="ECO:0000256" key="8">
    <source>
        <dbReference type="PROSITE-ProRule" id="PRU00284"/>
    </source>
</evidence>
<dbReference type="CDD" id="cd06225">
    <property type="entry name" value="HAMP"/>
    <property type="match status" value="1"/>
</dbReference>
<gene>
    <name evidence="12" type="ORF">OCV43_06755</name>
</gene>
<feature type="transmembrane region" description="Helical" evidence="9">
    <location>
        <begin position="182"/>
        <end position="201"/>
    </location>
</feature>
<evidence type="ECO:0000259" key="10">
    <source>
        <dbReference type="PROSITE" id="PS50111"/>
    </source>
</evidence>
<dbReference type="PANTHER" id="PTHR32089:SF112">
    <property type="entry name" value="LYSOZYME-LIKE PROTEIN-RELATED"/>
    <property type="match status" value="1"/>
</dbReference>
<keyword evidence="4 9" id="KW-1133">Transmembrane helix</keyword>
<dbReference type="InterPro" id="IPR029151">
    <property type="entry name" value="Sensor-like_sf"/>
</dbReference>
<keyword evidence="3 9" id="KW-0812">Transmembrane</keyword>
<name>A0ABT2SD42_9FIRM</name>
<protein>
    <submittedName>
        <fullName evidence="12">Methyl-accepting chemotaxis protein</fullName>
    </submittedName>
</protein>
<comment type="caution">
    <text evidence="12">The sequence shown here is derived from an EMBL/GenBank/DDBJ whole genome shotgun (WGS) entry which is preliminary data.</text>
</comment>
<dbReference type="PRINTS" id="PR00260">
    <property type="entry name" value="CHEMTRNSDUCR"/>
</dbReference>
<dbReference type="EMBL" id="JAOQKI010000008">
    <property type="protein sequence ID" value="MCU6716975.1"/>
    <property type="molecule type" value="Genomic_DNA"/>
</dbReference>
<dbReference type="InterPro" id="IPR003660">
    <property type="entry name" value="HAMP_dom"/>
</dbReference>
<dbReference type="PROSITE" id="PS50111">
    <property type="entry name" value="CHEMOTAXIS_TRANSDUC_2"/>
    <property type="match status" value="1"/>
</dbReference>
<reference evidence="12 13" key="1">
    <citation type="journal article" date="2021" name="ISME Commun">
        <title>Automated analysis of genomic sequences facilitates high-throughput and comprehensive description of bacteria.</title>
        <authorList>
            <person name="Hitch T.C.A."/>
        </authorList>
    </citation>
    <scope>NUCLEOTIDE SEQUENCE [LARGE SCALE GENOMIC DNA]</scope>
    <source>
        <strain evidence="12 13">Sanger_19</strain>
    </source>
</reference>
<feature type="domain" description="Methyl-accepting transducer" evidence="10">
    <location>
        <begin position="280"/>
        <end position="516"/>
    </location>
</feature>
<dbReference type="Gene3D" id="1.10.287.950">
    <property type="entry name" value="Methyl-accepting chemotaxis protein"/>
    <property type="match status" value="1"/>
</dbReference>
<dbReference type="InterPro" id="IPR033463">
    <property type="entry name" value="sCache_3"/>
</dbReference>
<comment type="similarity">
    <text evidence="7">Belongs to the methyl-accepting chemotaxis (MCP) protein family.</text>
</comment>
<evidence type="ECO:0000256" key="9">
    <source>
        <dbReference type="SAM" id="Phobius"/>
    </source>
</evidence>
<dbReference type="SUPFAM" id="SSF103190">
    <property type="entry name" value="Sensory domain-like"/>
    <property type="match status" value="1"/>
</dbReference>
<evidence type="ECO:0000259" key="11">
    <source>
        <dbReference type="PROSITE" id="PS50885"/>
    </source>
</evidence>
<evidence type="ECO:0000256" key="2">
    <source>
        <dbReference type="ARBA" id="ARBA00022475"/>
    </source>
</evidence>
<sequence>MNLKKKILAITIGPVLILGIITILFTVTMVKNSMMDETKDALKGTAAATLAAYDQNTGDYLETSNGDIWKGSYNISKSENLVDRIKDNTGMDVTFFYGDKRIMTSAMDENGNRILKSKAGDVIVEKVLNGGEECFSEAVSIEGTLNYGYFMPVYQNGSDTDIVGMIFVGTNKHDKDAVIMRLLGSIVAAVAAIMLVCLIVSTKLASTISRNIRTSIKAVEKIAAGNLNVQVNNKLLKSKDEIGDLSRVTITLRDAMQRTILEINQNVQKLLEASSLLGTAADNTNGTMNKVRSAVNRIVENSAEQAENSKSTSEHMRLMGENITETSAEVEALNSNAEFMHQSSEKAAETLSNLQHINSEVERIIGEVQEQTNRTNDSVQQIHKATAFITSIAEETDLLSLNASIEAARSGESGRGFAVVAEQIKKLSEQSNQSSSEIEETAMMLSEDSQKAVEIMQKMQEIIVSQSESMQDTQKVVEEVVAQIANSMQSIQQIKETTEHLANVRNEVLQAVETLSNIAQDSVSGTKKTYEDTEEVVDTFKQVYMSAEQLREIADQLAGSVQYFHVE</sequence>
<evidence type="ECO:0000256" key="6">
    <source>
        <dbReference type="ARBA" id="ARBA00023224"/>
    </source>
</evidence>
<dbReference type="Gene3D" id="1.10.8.500">
    <property type="entry name" value="HAMP domain in histidine kinase"/>
    <property type="match status" value="1"/>
</dbReference>
<keyword evidence="5 9" id="KW-0472">Membrane</keyword>
<evidence type="ECO:0000256" key="5">
    <source>
        <dbReference type="ARBA" id="ARBA00023136"/>
    </source>
</evidence>
<proteinExistence type="inferred from homology"/>
<dbReference type="InterPro" id="IPR004089">
    <property type="entry name" value="MCPsignal_dom"/>
</dbReference>
<evidence type="ECO:0000256" key="1">
    <source>
        <dbReference type="ARBA" id="ARBA00004651"/>
    </source>
</evidence>
<feature type="transmembrane region" description="Helical" evidence="9">
    <location>
        <begin position="6"/>
        <end position="30"/>
    </location>
</feature>
<evidence type="ECO:0000313" key="13">
    <source>
        <dbReference type="Proteomes" id="UP001209666"/>
    </source>
</evidence>
<dbReference type="PROSITE" id="PS50885">
    <property type="entry name" value="HAMP"/>
    <property type="match status" value="1"/>
</dbReference>
<dbReference type="SUPFAM" id="SSF58104">
    <property type="entry name" value="Methyl-accepting chemotaxis protein (MCP) signaling domain"/>
    <property type="match status" value="1"/>
</dbReference>
<dbReference type="Pfam" id="PF17202">
    <property type="entry name" value="sCache_3_3"/>
    <property type="match status" value="1"/>
</dbReference>
<dbReference type="InterPro" id="IPR004090">
    <property type="entry name" value="Chemotax_Me-accpt_rcpt"/>
</dbReference>
<evidence type="ECO:0000256" key="4">
    <source>
        <dbReference type="ARBA" id="ARBA00022989"/>
    </source>
</evidence>
<evidence type="ECO:0000313" key="12">
    <source>
        <dbReference type="EMBL" id="MCU6716975.1"/>
    </source>
</evidence>
<organism evidence="12 13">
    <name type="scientific">Roseburia amylophila</name>
    <dbReference type="NCBI Taxonomy" id="2981794"/>
    <lineage>
        <taxon>Bacteria</taxon>
        <taxon>Bacillati</taxon>
        <taxon>Bacillota</taxon>
        <taxon>Clostridia</taxon>
        <taxon>Lachnospirales</taxon>
        <taxon>Lachnospiraceae</taxon>
        <taxon>Roseburia</taxon>
    </lineage>
</organism>
<accession>A0ABT2SD42</accession>